<evidence type="ECO:0000313" key="5">
    <source>
        <dbReference type="Proteomes" id="UP001165422"/>
    </source>
</evidence>
<evidence type="ECO:0000256" key="2">
    <source>
        <dbReference type="ARBA" id="ARBA00022801"/>
    </source>
</evidence>
<name>A0ABS8N9C3_9CLOT</name>
<comment type="caution">
    <text evidence="4">The sequence shown here is derived from an EMBL/GenBank/DDBJ whole genome shotgun (WGS) entry which is preliminary data.</text>
</comment>
<dbReference type="PANTHER" id="PTHR35134:SF2">
    <property type="entry name" value="NUCLEOTIDASE YQFW-RELATED"/>
    <property type="match status" value="1"/>
</dbReference>
<keyword evidence="5" id="KW-1185">Reference proteome</keyword>
<evidence type="ECO:0000313" key="4">
    <source>
        <dbReference type="EMBL" id="MCC9296398.1"/>
    </source>
</evidence>
<dbReference type="SUPFAM" id="SSF56784">
    <property type="entry name" value="HAD-like"/>
    <property type="match status" value="1"/>
</dbReference>
<dbReference type="InterPro" id="IPR009206">
    <property type="entry name" value="Nucleotidase_putative"/>
</dbReference>
<dbReference type="Pfam" id="PF06941">
    <property type="entry name" value="NT5C"/>
    <property type="match status" value="1"/>
</dbReference>
<accession>A0ABS8N9C3</accession>
<dbReference type="PIRSF" id="PIRSF021362">
    <property type="entry name" value="UCP021362_HAD"/>
    <property type="match status" value="1"/>
</dbReference>
<comment type="similarity">
    <text evidence="1 3">Belongs to the 5'(3')-deoxyribonucleotidase family.</text>
</comment>
<dbReference type="EC" id="3.1.3.-" evidence="3"/>
<sequence length="192" mass="22728">MKALNICIDIDGTITDPYFWLDSANKYFNKNITSEEITQYEVHKVLKVSREDYTKFYNKNKFTLHNREDINKDAVDIIQELIKSNNIYFVTAREKSLEILTREYLNRNKVPYDGIYVLGTYHKVDTAKNLNCDLFIEDSFENAVELSKNGFKVLLVDTNYNRFPLKENIKRVFNWSQIYNIVTRVLLQEKAV</sequence>
<gene>
    <name evidence="4" type="ORF">LN736_16210</name>
</gene>
<evidence type="ECO:0000256" key="1">
    <source>
        <dbReference type="ARBA" id="ARBA00009589"/>
    </source>
</evidence>
<proteinExistence type="inferred from homology"/>
<dbReference type="PANTHER" id="PTHR35134">
    <property type="entry name" value="NUCLEOTIDASE YQFW-RELATED"/>
    <property type="match status" value="1"/>
</dbReference>
<evidence type="ECO:0000256" key="3">
    <source>
        <dbReference type="PIRNR" id="PIRNR021362"/>
    </source>
</evidence>
<organism evidence="4 5">
    <name type="scientific">Clostridium aromativorans</name>
    <dbReference type="NCBI Taxonomy" id="2836848"/>
    <lineage>
        <taxon>Bacteria</taxon>
        <taxon>Bacillati</taxon>
        <taxon>Bacillota</taxon>
        <taxon>Clostridia</taxon>
        <taxon>Eubacteriales</taxon>
        <taxon>Clostridiaceae</taxon>
        <taxon>Clostridium</taxon>
    </lineage>
</organism>
<dbReference type="InterPro" id="IPR023214">
    <property type="entry name" value="HAD_sf"/>
</dbReference>
<reference evidence="4" key="1">
    <citation type="submission" date="2021-11" db="EMBL/GenBank/DDBJ databases">
        <authorList>
            <person name="Qingchun L."/>
            <person name="Dong Z."/>
            <person name="Zongwei Q."/>
            <person name="Jia Z."/>
            <person name="Duotao L."/>
        </authorList>
    </citation>
    <scope>NUCLEOTIDE SEQUENCE</scope>
    <source>
        <strain evidence="4">WLY-B-L2</strain>
    </source>
</reference>
<protein>
    <recommendedName>
        <fullName evidence="3">Nucleotidase</fullName>
        <ecNumber evidence="3">3.1.3.-</ecNumber>
    </recommendedName>
</protein>
<dbReference type="InterPro" id="IPR036412">
    <property type="entry name" value="HAD-like_sf"/>
</dbReference>
<dbReference type="InterPro" id="IPR052419">
    <property type="entry name" value="5_3-deoxyribonucleotidase-like"/>
</dbReference>
<dbReference type="EMBL" id="JAJJPB010000030">
    <property type="protein sequence ID" value="MCC9296398.1"/>
    <property type="molecule type" value="Genomic_DNA"/>
</dbReference>
<dbReference type="InterPro" id="IPR010708">
    <property type="entry name" value="5'(3')-deoxyribonucleotidase"/>
</dbReference>
<keyword evidence="2 3" id="KW-0378">Hydrolase</keyword>
<dbReference type="RefSeq" id="WP_150356233.1">
    <property type="nucleotide sequence ID" value="NZ_JAJJPB010000030.1"/>
</dbReference>
<dbReference type="Gene3D" id="3.40.50.1000">
    <property type="entry name" value="HAD superfamily/HAD-like"/>
    <property type="match status" value="1"/>
</dbReference>
<dbReference type="Proteomes" id="UP001165422">
    <property type="component" value="Unassembled WGS sequence"/>
</dbReference>